<sequence>MKPLMLRLVGFFAVIRGTTTIVHENPFASHQEIRYDISNPYRTNLGSYAYTDHIVPVLNMLKSSYGGRYHNSHKFTIPNVVDRIHKRNVGIRLFPSKFIRNVHGNGKYIFSIHDGIHHAHRQAMQAKLDSLVSELKINKIRSEEKRIMAEKKINEANQLREEEKRLVSGILQDPQVLVKDTIAVADVANNFLSFKGHEDFLKRKLELIKKYQDELINQQKGRALLHKAYGKIVPDNLGTLRTLYKQFIERGPAKELTYEIPVDPSIGKFSVSTKNLHTSTTY</sequence>
<feature type="signal peptide" evidence="1">
    <location>
        <begin position="1"/>
        <end position="20"/>
    </location>
</feature>
<dbReference type="Proteomes" id="UP000031056">
    <property type="component" value="Unassembled WGS sequence"/>
</dbReference>
<dbReference type="RefSeq" id="XP_014564632.1">
    <property type="nucleotide sequence ID" value="XM_014709146.1"/>
</dbReference>
<organism evidence="2 3">
    <name type="scientific">Ordospora colligata OC4</name>
    <dbReference type="NCBI Taxonomy" id="1354746"/>
    <lineage>
        <taxon>Eukaryota</taxon>
        <taxon>Fungi</taxon>
        <taxon>Fungi incertae sedis</taxon>
        <taxon>Microsporidia</taxon>
        <taxon>Ordosporidae</taxon>
        <taxon>Ordospora</taxon>
    </lineage>
</organism>
<name>A0A0B2UNQ6_9MICR</name>
<dbReference type="GeneID" id="26261089"/>
<protein>
    <submittedName>
        <fullName evidence="2">Uncharacterized protein</fullName>
    </submittedName>
</protein>
<evidence type="ECO:0000313" key="2">
    <source>
        <dbReference type="EMBL" id="KHN70590.1"/>
    </source>
</evidence>
<comment type="caution">
    <text evidence="2">The sequence shown here is derived from an EMBL/GenBank/DDBJ whole genome shotgun (WGS) entry which is preliminary data.</text>
</comment>
<keyword evidence="1" id="KW-0732">Signal</keyword>
<accession>A0A0B2UNQ6</accession>
<feature type="chain" id="PRO_5002094996" evidence="1">
    <location>
        <begin position="21"/>
        <end position="282"/>
    </location>
</feature>
<evidence type="ECO:0000256" key="1">
    <source>
        <dbReference type="SAM" id="SignalP"/>
    </source>
</evidence>
<dbReference type="InParanoid" id="A0A0B2UNQ6"/>
<dbReference type="AlphaFoldDB" id="A0A0B2UNQ6"/>
<evidence type="ECO:0000313" key="3">
    <source>
        <dbReference type="Proteomes" id="UP000031056"/>
    </source>
</evidence>
<dbReference type="EMBL" id="JOKQ01000001">
    <property type="protein sequence ID" value="KHN70590.1"/>
    <property type="molecule type" value="Genomic_DNA"/>
</dbReference>
<gene>
    <name evidence="2" type="ORF">M896_012460</name>
</gene>
<reference evidence="2 3" key="1">
    <citation type="journal article" date="2014" name="MBio">
        <title>The Ordospora colligata genome; evolution of extreme reduction in microsporidia and host-to-parasite horizontal gene transfer.</title>
        <authorList>
            <person name="Pombert J.-F."/>
            <person name="Haag K.L."/>
            <person name="Beidas S."/>
            <person name="Ebert D."/>
            <person name="Keeling P.J."/>
        </authorList>
    </citation>
    <scope>NUCLEOTIDE SEQUENCE [LARGE SCALE GENOMIC DNA]</scope>
    <source>
        <strain evidence="2 3">OC4</strain>
    </source>
</reference>
<dbReference type="OrthoDB" id="2193169at2759"/>
<keyword evidence="3" id="KW-1185">Reference proteome</keyword>
<dbReference type="HOGENOM" id="CLU_834266_0_0_1"/>
<dbReference type="VEuPathDB" id="MicrosporidiaDB:M896_012460"/>
<proteinExistence type="predicted"/>